<evidence type="ECO:0000313" key="3">
    <source>
        <dbReference type="Proteomes" id="UP000199024"/>
    </source>
</evidence>
<feature type="compositionally biased region" description="Low complexity" evidence="1">
    <location>
        <begin position="155"/>
        <end position="172"/>
    </location>
</feature>
<feature type="compositionally biased region" description="Gly residues" evidence="1">
    <location>
        <begin position="99"/>
        <end position="119"/>
    </location>
</feature>
<protein>
    <submittedName>
        <fullName evidence="2">Uncharacterized protein</fullName>
    </submittedName>
</protein>
<feature type="region of interest" description="Disordered" evidence="1">
    <location>
        <begin position="1"/>
        <end position="45"/>
    </location>
</feature>
<proteinExistence type="predicted"/>
<keyword evidence="3" id="KW-1185">Reference proteome</keyword>
<feature type="compositionally biased region" description="Polar residues" evidence="1">
    <location>
        <begin position="63"/>
        <end position="72"/>
    </location>
</feature>
<evidence type="ECO:0000313" key="2">
    <source>
        <dbReference type="EMBL" id="SFS18961.1"/>
    </source>
</evidence>
<dbReference type="EMBL" id="FOZL01000001">
    <property type="protein sequence ID" value="SFS18961.1"/>
    <property type="molecule type" value="Genomic_DNA"/>
</dbReference>
<feature type="compositionally biased region" description="Basic and acidic residues" evidence="1">
    <location>
        <begin position="1"/>
        <end position="10"/>
    </location>
</feature>
<gene>
    <name evidence="2" type="ORF">SAMN05421771_3609</name>
</gene>
<feature type="compositionally biased region" description="Low complexity" evidence="1">
    <location>
        <begin position="73"/>
        <end position="84"/>
    </location>
</feature>
<sequence>MRLPGEDTRKRSLRRRRSIAFSTGGETTGSQRPCIQTRKRSSMKTSTSFLLLAPLAFTLAASGQNPAQTQTTPPAARDSAAAPSQTLPSNLPAPSEGRSAGGDIGSGSGDIGKGAGKGAGKAAEGVGKGAGDLVTLHPLGAAENVGKGVGEAGKDVGVGTVKGTGKIAKGTGRLIAKPFHHSKKQASKDAPAPQEESPHA</sequence>
<dbReference type="AlphaFoldDB" id="A0A1I6MTJ7"/>
<feature type="region of interest" description="Disordered" evidence="1">
    <location>
        <begin position="63"/>
        <end position="200"/>
    </location>
</feature>
<reference evidence="2 3" key="1">
    <citation type="submission" date="2016-10" db="EMBL/GenBank/DDBJ databases">
        <authorList>
            <person name="de Groot N.N."/>
        </authorList>
    </citation>
    <scope>NUCLEOTIDE SEQUENCE [LARGE SCALE GENOMIC DNA]</scope>
    <source>
        <strain evidence="2 3">DSM 21001</strain>
    </source>
</reference>
<accession>A0A1I6MTJ7</accession>
<name>A0A1I6MTJ7_9BACT</name>
<organism evidence="2 3">
    <name type="scientific">Granulicella pectinivorans</name>
    <dbReference type="NCBI Taxonomy" id="474950"/>
    <lineage>
        <taxon>Bacteria</taxon>
        <taxon>Pseudomonadati</taxon>
        <taxon>Acidobacteriota</taxon>
        <taxon>Terriglobia</taxon>
        <taxon>Terriglobales</taxon>
        <taxon>Acidobacteriaceae</taxon>
        <taxon>Granulicella</taxon>
    </lineage>
</organism>
<feature type="compositionally biased region" description="Polar residues" evidence="1">
    <location>
        <begin position="20"/>
        <end position="34"/>
    </location>
</feature>
<dbReference type="Proteomes" id="UP000199024">
    <property type="component" value="Unassembled WGS sequence"/>
</dbReference>
<evidence type="ECO:0000256" key="1">
    <source>
        <dbReference type="SAM" id="MobiDB-lite"/>
    </source>
</evidence>